<dbReference type="Proteomes" id="UP001497516">
    <property type="component" value="Chromosome 7"/>
</dbReference>
<reference evidence="1 2" key="1">
    <citation type="submission" date="2024-04" db="EMBL/GenBank/DDBJ databases">
        <authorList>
            <person name="Fracassetti M."/>
        </authorList>
    </citation>
    <scope>NUCLEOTIDE SEQUENCE [LARGE SCALE GENOMIC DNA]</scope>
</reference>
<accession>A0AAV2FZ86</accession>
<protein>
    <submittedName>
        <fullName evidence="1">Uncharacterized protein</fullName>
    </submittedName>
</protein>
<evidence type="ECO:0000313" key="1">
    <source>
        <dbReference type="EMBL" id="CAL1402958.1"/>
    </source>
</evidence>
<dbReference type="EMBL" id="OZ034820">
    <property type="protein sequence ID" value="CAL1402958.1"/>
    <property type="molecule type" value="Genomic_DNA"/>
</dbReference>
<proteinExistence type="predicted"/>
<sequence length="69" mass="7630">MFSDHPVRCSHRPSLLLPPIGLRRSPAILSTKFLFSVVLSHGLHLSIFIPLKDHSVVDVGWSSGVVVWS</sequence>
<organism evidence="1 2">
    <name type="scientific">Linum trigynum</name>
    <dbReference type="NCBI Taxonomy" id="586398"/>
    <lineage>
        <taxon>Eukaryota</taxon>
        <taxon>Viridiplantae</taxon>
        <taxon>Streptophyta</taxon>
        <taxon>Embryophyta</taxon>
        <taxon>Tracheophyta</taxon>
        <taxon>Spermatophyta</taxon>
        <taxon>Magnoliopsida</taxon>
        <taxon>eudicotyledons</taxon>
        <taxon>Gunneridae</taxon>
        <taxon>Pentapetalae</taxon>
        <taxon>rosids</taxon>
        <taxon>fabids</taxon>
        <taxon>Malpighiales</taxon>
        <taxon>Linaceae</taxon>
        <taxon>Linum</taxon>
    </lineage>
</organism>
<keyword evidence="2" id="KW-1185">Reference proteome</keyword>
<gene>
    <name evidence="1" type="ORF">LTRI10_LOCUS42924</name>
</gene>
<name>A0AAV2FZ86_9ROSI</name>
<dbReference type="AlphaFoldDB" id="A0AAV2FZ86"/>
<evidence type="ECO:0000313" key="2">
    <source>
        <dbReference type="Proteomes" id="UP001497516"/>
    </source>
</evidence>